<name>A0A1Y1ISF2_KLENI</name>
<evidence type="ECO:0000313" key="2">
    <source>
        <dbReference type="EMBL" id="GAQ93623.1"/>
    </source>
</evidence>
<dbReference type="Proteomes" id="UP000054558">
    <property type="component" value="Unassembled WGS sequence"/>
</dbReference>
<dbReference type="AlphaFoldDB" id="A0A1Y1ISF2"/>
<sequence length="331" mass="35877">MIASERRSSNCHRAATLPPITFPNITLSIKLSLQVQLAQSSRECAELTAALEAAQHERARVAAELSKLSADRDDISALLAASTGEVAALNTKLAESAGESAMLSGKVAMLSAEIGELRSKLAGASNARLGKDARMAATSARSSDLFAKLASADSRVAELEARLAAVAQQLEAERSGHSKSVEQLQQHVRNVRERAQHVEKELKAKESQLQSALDVSRWAAQSVESLREELTAVLSRRMPDDPLASGDQEVREMTEKVIAMQQKMEKELSWHKTALENAQRYLDGGEKAAGEQSGMDALRKDLAEKVCQLNPIFTREAQMAEAQSQIHSLGE</sequence>
<feature type="coiled-coil region" evidence="1">
    <location>
        <begin position="149"/>
        <end position="215"/>
    </location>
</feature>
<evidence type="ECO:0000313" key="3">
    <source>
        <dbReference type="Proteomes" id="UP000054558"/>
    </source>
</evidence>
<feature type="non-terminal residue" evidence="2">
    <location>
        <position position="331"/>
    </location>
</feature>
<dbReference type="OMA" id="DQISISM"/>
<organism evidence="2 3">
    <name type="scientific">Klebsormidium nitens</name>
    <name type="common">Green alga</name>
    <name type="synonym">Ulothrix nitens</name>
    <dbReference type="NCBI Taxonomy" id="105231"/>
    <lineage>
        <taxon>Eukaryota</taxon>
        <taxon>Viridiplantae</taxon>
        <taxon>Streptophyta</taxon>
        <taxon>Klebsormidiophyceae</taxon>
        <taxon>Klebsormidiales</taxon>
        <taxon>Klebsormidiaceae</taxon>
        <taxon>Klebsormidium</taxon>
    </lineage>
</organism>
<dbReference type="EMBL" id="DF238673">
    <property type="protein sequence ID" value="GAQ93623.1"/>
    <property type="molecule type" value="Genomic_DNA"/>
</dbReference>
<gene>
    <name evidence="2" type="ORF">KFL_017240010</name>
</gene>
<dbReference type="Gene3D" id="1.10.287.1490">
    <property type="match status" value="1"/>
</dbReference>
<feature type="coiled-coil region" evidence="1">
    <location>
        <begin position="37"/>
        <end position="71"/>
    </location>
</feature>
<protein>
    <submittedName>
        <fullName evidence="2">Uncharacterized protein</fullName>
    </submittedName>
</protein>
<keyword evidence="1" id="KW-0175">Coiled coil</keyword>
<accession>A0A1Y1ISF2</accession>
<reference evidence="2 3" key="1">
    <citation type="journal article" date="2014" name="Nat. Commun.">
        <title>Klebsormidium flaccidum genome reveals primary factors for plant terrestrial adaptation.</title>
        <authorList>
            <person name="Hori K."/>
            <person name="Maruyama F."/>
            <person name="Fujisawa T."/>
            <person name="Togashi T."/>
            <person name="Yamamoto N."/>
            <person name="Seo M."/>
            <person name="Sato S."/>
            <person name="Yamada T."/>
            <person name="Mori H."/>
            <person name="Tajima N."/>
            <person name="Moriyama T."/>
            <person name="Ikeuchi M."/>
            <person name="Watanabe M."/>
            <person name="Wada H."/>
            <person name="Kobayashi K."/>
            <person name="Saito M."/>
            <person name="Masuda T."/>
            <person name="Sasaki-Sekimoto Y."/>
            <person name="Mashiguchi K."/>
            <person name="Awai K."/>
            <person name="Shimojima M."/>
            <person name="Masuda S."/>
            <person name="Iwai M."/>
            <person name="Nobusawa T."/>
            <person name="Narise T."/>
            <person name="Kondo S."/>
            <person name="Saito H."/>
            <person name="Sato R."/>
            <person name="Murakawa M."/>
            <person name="Ihara Y."/>
            <person name="Oshima-Yamada Y."/>
            <person name="Ohtaka K."/>
            <person name="Satoh M."/>
            <person name="Sonobe K."/>
            <person name="Ishii M."/>
            <person name="Ohtani R."/>
            <person name="Kanamori-Sato M."/>
            <person name="Honoki R."/>
            <person name="Miyazaki D."/>
            <person name="Mochizuki H."/>
            <person name="Umetsu J."/>
            <person name="Higashi K."/>
            <person name="Shibata D."/>
            <person name="Kamiya Y."/>
            <person name="Sato N."/>
            <person name="Nakamura Y."/>
            <person name="Tabata S."/>
            <person name="Ida S."/>
            <person name="Kurokawa K."/>
            <person name="Ohta H."/>
        </authorList>
    </citation>
    <scope>NUCLEOTIDE SEQUENCE [LARGE SCALE GENOMIC DNA]</scope>
    <source>
        <strain evidence="2 3">NIES-2285</strain>
    </source>
</reference>
<keyword evidence="3" id="KW-1185">Reference proteome</keyword>
<proteinExistence type="predicted"/>
<evidence type="ECO:0000256" key="1">
    <source>
        <dbReference type="SAM" id="Coils"/>
    </source>
</evidence>